<dbReference type="EMBL" id="JBDFQZ010000014">
    <property type="protein sequence ID" value="KAK9665534.1"/>
    <property type="molecule type" value="Genomic_DNA"/>
</dbReference>
<dbReference type="GO" id="GO:0009409">
    <property type="term" value="P:response to cold"/>
    <property type="evidence" value="ECO:0007669"/>
    <property type="project" value="InterPro"/>
</dbReference>
<feature type="region of interest" description="Disordered" evidence="1">
    <location>
        <begin position="110"/>
        <end position="146"/>
    </location>
</feature>
<dbReference type="Proteomes" id="UP001443914">
    <property type="component" value="Unassembled WGS sequence"/>
</dbReference>
<proteinExistence type="predicted"/>
<accession>A0AAW1GNV2</accession>
<reference evidence="2 3" key="1">
    <citation type="submission" date="2024-03" db="EMBL/GenBank/DDBJ databases">
        <title>WGS assembly of Saponaria officinalis var. Norfolk2.</title>
        <authorList>
            <person name="Jenkins J."/>
            <person name="Shu S."/>
            <person name="Grimwood J."/>
            <person name="Barry K."/>
            <person name="Goodstein D."/>
            <person name="Schmutz J."/>
            <person name="Leebens-Mack J."/>
            <person name="Osbourn A."/>
        </authorList>
    </citation>
    <scope>NUCLEOTIDE SEQUENCE [LARGE SCALE GENOMIC DNA]</scope>
    <source>
        <strain evidence="3">cv. Norfolk2</strain>
        <strain evidence="2">JIC</strain>
        <tissue evidence="2">Leaf</tissue>
    </source>
</reference>
<dbReference type="PANTHER" id="PTHR33676">
    <property type="entry name" value="COLD REGULATED PROTEIN 27"/>
    <property type="match status" value="1"/>
</dbReference>
<dbReference type="PANTHER" id="PTHR33676:SF15">
    <property type="entry name" value="OS02G0674233 PROTEIN"/>
    <property type="match status" value="1"/>
</dbReference>
<sequence length="146" mass="16829">MGKNCGDDHIIMNKNNNNNNNNNGYQWTNERHSNFLSSMEASFVRNMFENKCLNINENNINNVEINNNNNNFNMSCNSRLDRFVPDIAESTLDLHSRKFTTPGIVRGLDQVMSYGSSQRQRPPHGRPYKSSHDQVVPQVQDRVGRK</sequence>
<comment type="caution">
    <text evidence="2">The sequence shown here is derived from an EMBL/GenBank/DDBJ whole genome shotgun (WGS) entry which is preliminary data.</text>
</comment>
<dbReference type="EMBL" id="JBDFQZ010000014">
    <property type="protein sequence ID" value="KAK9665533.1"/>
    <property type="molecule type" value="Genomic_DNA"/>
</dbReference>
<dbReference type="InterPro" id="IPR044678">
    <property type="entry name" value="COR27/28"/>
</dbReference>
<evidence type="ECO:0000313" key="2">
    <source>
        <dbReference type="EMBL" id="KAK9665534.1"/>
    </source>
</evidence>
<evidence type="ECO:0000313" key="3">
    <source>
        <dbReference type="Proteomes" id="UP001443914"/>
    </source>
</evidence>
<evidence type="ECO:0000256" key="1">
    <source>
        <dbReference type="SAM" id="MobiDB-lite"/>
    </source>
</evidence>
<protein>
    <submittedName>
        <fullName evidence="2">Uncharacterized protein</fullName>
    </submittedName>
</protein>
<keyword evidence="3" id="KW-1185">Reference proteome</keyword>
<name>A0AAW1GNV2_SAPOF</name>
<dbReference type="GO" id="GO:0042752">
    <property type="term" value="P:regulation of circadian rhythm"/>
    <property type="evidence" value="ECO:0007669"/>
    <property type="project" value="InterPro"/>
</dbReference>
<dbReference type="AlphaFoldDB" id="A0AAW1GNV2"/>
<organism evidence="2 3">
    <name type="scientific">Saponaria officinalis</name>
    <name type="common">Common soapwort</name>
    <name type="synonym">Lychnis saponaria</name>
    <dbReference type="NCBI Taxonomy" id="3572"/>
    <lineage>
        <taxon>Eukaryota</taxon>
        <taxon>Viridiplantae</taxon>
        <taxon>Streptophyta</taxon>
        <taxon>Embryophyta</taxon>
        <taxon>Tracheophyta</taxon>
        <taxon>Spermatophyta</taxon>
        <taxon>Magnoliopsida</taxon>
        <taxon>eudicotyledons</taxon>
        <taxon>Gunneridae</taxon>
        <taxon>Pentapetalae</taxon>
        <taxon>Caryophyllales</taxon>
        <taxon>Caryophyllaceae</taxon>
        <taxon>Caryophylleae</taxon>
        <taxon>Saponaria</taxon>
    </lineage>
</organism>
<gene>
    <name evidence="2" type="ORF">RND81_14G118500</name>
</gene>